<gene>
    <name evidence="1" type="ORF">NSPZN2_40295</name>
</gene>
<evidence type="ECO:0000313" key="1">
    <source>
        <dbReference type="EMBL" id="CAE6771195.1"/>
    </source>
</evidence>
<dbReference type="Proteomes" id="UP000675880">
    <property type="component" value="Unassembled WGS sequence"/>
</dbReference>
<proteinExistence type="predicted"/>
<organism evidence="1 2">
    <name type="scientific">Nitrospira defluvii</name>
    <dbReference type="NCBI Taxonomy" id="330214"/>
    <lineage>
        <taxon>Bacteria</taxon>
        <taxon>Pseudomonadati</taxon>
        <taxon>Nitrospirota</taxon>
        <taxon>Nitrospiria</taxon>
        <taxon>Nitrospirales</taxon>
        <taxon>Nitrospiraceae</taxon>
        <taxon>Nitrospira</taxon>
    </lineage>
</organism>
<name>A0ABN7M086_9BACT</name>
<protein>
    <recommendedName>
        <fullName evidence="3">Lipoprotein</fullName>
    </recommendedName>
</protein>
<sequence>MRGNCRDVPALVMVTLLMALASTAISGCIETPSSRLATAKQALLGKSESAILACAGAPRMVSSQHGLRVLSYYKGGGVLEQSFPGSKSGRPEGVRHACLAIVTMENDRVTEVQYQIMPESTTGHEHCEELFQYCRP</sequence>
<dbReference type="EMBL" id="CAJNBJ010000017">
    <property type="protein sequence ID" value="CAE6771195.1"/>
    <property type="molecule type" value="Genomic_DNA"/>
</dbReference>
<dbReference type="RefSeq" id="WP_213043134.1">
    <property type="nucleotide sequence ID" value="NZ_CAJNBJ010000017.1"/>
</dbReference>
<evidence type="ECO:0008006" key="3">
    <source>
        <dbReference type="Google" id="ProtNLM"/>
    </source>
</evidence>
<comment type="caution">
    <text evidence="1">The sequence shown here is derived from an EMBL/GenBank/DDBJ whole genome shotgun (WGS) entry which is preliminary data.</text>
</comment>
<evidence type="ECO:0000313" key="2">
    <source>
        <dbReference type="Proteomes" id="UP000675880"/>
    </source>
</evidence>
<keyword evidence="2" id="KW-1185">Reference proteome</keyword>
<accession>A0ABN7M086</accession>
<dbReference type="PROSITE" id="PS51257">
    <property type="entry name" value="PROKAR_LIPOPROTEIN"/>
    <property type="match status" value="1"/>
</dbReference>
<reference evidence="1 2" key="1">
    <citation type="submission" date="2021-02" db="EMBL/GenBank/DDBJ databases">
        <authorList>
            <person name="Han P."/>
        </authorList>
    </citation>
    <scope>NUCLEOTIDE SEQUENCE [LARGE SCALE GENOMIC DNA]</scope>
    <source>
        <strain evidence="1">Candidatus Nitrospira sp. ZN2</strain>
    </source>
</reference>